<protein>
    <submittedName>
        <fullName evidence="1">Uncharacterized protein</fullName>
    </submittedName>
</protein>
<sequence>MRWRLSKGRDGNTRATRGGNPWDKRVLLVRDAAAFAAGEASPGQQVCDVTHEPRAVLPSVVDVDAGGARHAARSLDTPSAARCCERLPAWRRHLMDATAERRQLRRACMHKTTDPTLACSGLYADPARLPFARGDAMAGSHATGGLGLHTIQVLRSGNQLGNAGAPRINRVNDPPRQTQPSP</sequence>
<reference evidence="1" key="1">
    <citation type="submission" date="2024-12" db="EMBL/GenBank/DDBJ databases">
        <title>Comparative genomics and development of molecular markers within Purpureocillium lilacinum and among Purpureocillium species.</title>
        <authorList>
            <person name="Yeh Z.-Y."/>
            <person name="Ni N.-T."/>
            <person name="Lo P.-H."/>
            <person name="Mushyakhwo K."/>
            <person name="Lin C.-F."/>
            <person name="Nai Y.-S."/>
        </authorList>
    </citation>
    <scope>NUCLEOTIDE SEQUENCE</scope>
    <source>
        <strain evidence="1">NCHU-NPUST-175</strain>
    </source>
</reference>
<name>A0ACC4E8R0_PURLI</name>
<evidence type="ECO:0000313" key="2">
    <source>
        <dbReference type="Proteomes" id="UP001638806"/>
    </source>
</evidence>
<dbReference type="Proteomes" id="UP001638806">
    <property type="component" value="Unassembled WGS sequence"/>
</dbReference>
<comment type="caution">
    <text evidence="1">The sequence shown here is derived from an EMBL/GenBank/DDBJ whole genome shotgun (WGS) entry which is preliminary data.</text>
</comment>
<dbReference type="EMBL" id="JBGNUJ010000002">
    <property type="protein sequence ID" value="KAL3964539.1"/>
    <property type="molecule type" value="Genomic_DNA"/>
</dbReference>
<proteinExistence type="predicted"/>
<accession>A0ACC4E8R0</accession>
<organism evidence="1 2">
    <name type="scientific">Purpureocillium lilacinum</name>
    <name type="common">Paecilomyces lilacinus</name>
    <dbReference type="NCBI Taxonomy" id="33203"/>
    <lineage>
        <taxon>Eukaryota</taxon>
        <taxon>Fungi</taxon>
        <taxon>Dikarya</taxon>
        <taxon>Ascomycota</taxon>
        <taxon>Pezizomycotina</taxon>
        <taxon>Sordariomycetes</taxon>
        <taxon>Hypocreomycetidae</taxon>
        <taxon>Hypocreales</taxon>
        <taxon>Ophiocordycipitaceae</taxon>
        <taxon>Purpureocillium</taxon>
    </lineage>
</organism>
<evidence type="ECO:0000313" key="1">
    <source>
        <dbReference type="EMBL" id="KAL3964539.1"/>
    </source>
</evidence>
<keyword evidence="2" id="KW-1185">Reference proteome</keyword>
<gene>
    <name evidence="1" type="ORF">ACCO45_001543</name>
</gene>